<feature type="region of interest" description="Disordered" evidence="9">
    <location>
        <begin position="676"/>
        <end position="710"/>
    </location>
</feature>
<feature type="region of interest" description="Disordered" evidence="9">
    <location>
        <begin position="227"/>
        <end position="595"/>
    </location>
</feature>
<evidence type="ECO:0000256" key="1">
    <source>
        <dbReference type="ARBA" id="ARBA00004123"/>
    </source>
</evidence>
<dbReference type="GO" id="GO:0000281">
    <property type="term" value="P:mitotic cytokinesis"/>
    <property type="evidence" value="ECO:0007669"/>
    <property type="project" value="TreeGrafter"/>
</dbReference>
<dbReference type="EMBL" id="GEDV01006000">
    <property type="protein sequence ID" value="JAP82557.1"/>
    <property type="molecule type" value="Transcribed_RNA"/>
</dbReference>
<keyword evidence="4" id="KW-0963">Cytoplasm</keyword>
<evidence type="ECO:0000256" key="7">
    <source>
        <dbReference type="ARBA" id="ARBA00023242"/>
    </source>
</evidence>
<dbReference type="GO" id="GO:0051257">
    <property type="term" value="P:meiotic spindle midzone assembly"/>
    <property type="evidence" value="ECO:0007669"/>
    <property type="project" value="TreeGrafter"/>
</dbReference>
<feature type="compositionally biased region" description="Polar residues" evidence="9">
    <location>
        <begin position="153"/>
        <end position="164"/>
    </location>
</feature>
<feature type="compositionally biased region" description="Basic and acidic residues" evidence="9">
    <location>
        <begin position="767"/>
        <end position="784"/>
    </location>
</feature>
<dbReference type="PANTHER" id="PTHR13142">
    <property type="entry name" value="INNER CENTROMERE PROTEIN"/>
    <property type="match status" value="1"/>
</dbReference>
<keyword evidence="7" id="KW-0539">Nucleus</keyword>
<feature type="compositionally biased region" description="Acidic residues" evidence="9">
    <location>
        <begin position="785"/>
        <end position="798"/>
    </location>
</feature>
<feature type="region of interest" description="Disordered" evidence="9">
    <location>
        <begin position="59"/>
        <end position="179"/>
    </location>
</feature>
<feature type="domain" description="Inner centromere protein ARK-binding" evidence="10">
    <location>
        <begin position="788"/>
        <end position="844"/>
    </location>
</feature>
<feature type="compositionally biased region" description="Polar residues" evidence="9">
    <location>
        <begin position="336"/>
        <end position="353"/>
    </location>
</feature>
<dbReference type="GO" id="GO:0030496">
    <property type="term" value="C:midbody"/>
    <property type="evidence" value="ECO:0007669"/>
    <property type="project" value="TreeGrafter"/>
</dbReference>
<dbReference type="Gene3D" id="1.20.5.2230">
    <property type="match status" value="1"/>
</dbReference>
<keyword evidence="8" id="KW-0175">Coiled coil</keyword>
<dbReference type="InterPro" id="IPR005635">
    <property type="entry name" value="Inner_centromere_prot_ARK-bd"/>
</dbReference>
<protein>
    <submittedName>
        <fullName evidence="11">Inner centromere protein</fullName>
    </submittedName>
</protein>
<proteinExistence type="inferred from homology"/>
<evidence type="ECO:0000256" key="3">
    <source>
        <dbReference type="ARBA" id="ARBA00010042"/>
    </source>
</evidence>
<feature type="compositionally biased region" description="Polar residues" evidence="9">
    <location>
        <begin position="239"/>
        <end position="253"/>
    </location>
</feature>
<dbReference type="AlphaFoldDB" id="A0A131YUB4"/>
<dbReference type="PANTHER" id="PTHR13142:SF1">
    <property type="entry name" value="INNER CENTROMERE PROTEIN"/>
    <property type="match status" value="1"/>
</dbReference>
<feature type="compositionally biased region" description="Polar residues" evidence="9">
    <location>
        <begin position="741"/>
        <end position="753"/>
    </location>
</feature>
<feature type="compositionally biased region" description="Low complexity" evidence="9">
    <location>
        <begin position="315"/>
        <end position="327"/>
    </location>
</feature>
<feature type="compositionally biased region" description="Basic residues" evidence="9">
    <location>
        <begin position="61"/>
        <end position="71"/>
    </location>
</feature>
<dbReference type="GO" id="GO:0051310">
    <property type="term" value="P:metaphase chromosome alignment"/>
    <property type="evidence" value="ECO:0007669"/>
    <property type="project" value="TreeGrafter"/>
</dbReference>
<evidence type="ECO:0000256" key="5">
    <source>
        <dbReference type="ARBA" id="ARBA00022829"/>
    </source>
</evidence>
<dbReference type="GO" id="GO:0000776">
    <property type="term" value="C:kinetochore"/>
    <property type="evidence" value="ECO:0007669"/>
    <property type="project" value="TreeGrafter"/>
</dbReference>
<feature type="compositionally biased region" description="Low complexity" evidence="9">
    <location>
        <begin position="367"/>
        <end position="376"/>
    </location>
</feature>
<feature type="compositionally biased region" description="Polar residues" evidence="9">
    <location>
        <begin position="687"/>
        <end position="696"/>
    </location>
</feature>
<dbReference type="GO" id="GO:0032133">
    <property type="term" value="C:chromosome passenger complex"/>
    <property type="evidence" value="ECO:0007669"/>
    <property type="project" value="TreeGrafter"/>
</dbReference>
<evidence type="ECO:0000256" key="2">
    <source>
        <dbReference type="ARBA" id="ARBA00004186"/>
    </source>
</evidence>
<evidence type="ECO:0000256" key="8">
    <source>
        <dbReference type="SAM" id="Coils"/>
    </source>
</evidence>
<accession>A0A131YUB4</accession>
<evidence type="ECO:0000256" key="4">
    <source>
        <dbReference type="ARBA" id="ARBA00022490"/>
    </source>
</evidence>
<dbReference type="GO" id="GO:1990385">
    <property type="term" value="C:meiotic spindle midzone"/>
    <property type="evidence" value="ECO:0007669"/>
    <property type="project" value="TreeGrafter"/>
</dbReference>
<feature type="compositionally biased region" description="Basic and acidic residues" evidence="9">
    <location>
        <begin position="520"/>
        <end position="577"/>
    </location>
</feature>
<evidence type="ECO:0000259" key="10">
    <source>
        <dbReference type="Pfam" id="PF03941"/>
    </source>
</evidence>
<feature type="coiled-coil region" evidence="8">
    <location>
        <begin position="27"/>
        <end position="54"/>
    </location>
</feature>
<keyword evidence="5" id="KW-0159">Chromosome partition</keyword>
<feature type="region of interest" description="Disordered" evidence="9">
    <location>
        <begin position="729"/>
        <end position="803"/>
    </location>
</feature>
<sequence length="861" mass="93087">MAGTSFCLVSALAQLYEKTREGHQELRDDHERTLDQVESVLSNLRTAANSAECEFAVPKTPGRKVKARISAKKSSSSRAASKRKTRSVSNGSKKQSSTKKKTLAVQDEEKLSTSSEDPEKENAHVQPKSAARTTRAASKKGPPAIKVDEATPKENSSLRQPLGSTRQTRARTKAQTADLVAATPPRGAGASRALLFSTANRATTPSKQLFSPYAKCSVQEKARAFESKKPITPLRTAANHRSGNAARKQTTAVALTKEAVLTPVHPSSELVTEDRVPATPASPKTPALPSPLKSASKNSSVEETAEKSTKRVSSKEQPSSSHSSPPASKHDATVEPTATSPAASPDENLTPSAPDTELVKERRITRASVAAASVAALPKTISQSMPAGIRAAGRPYPVSSSSTAESDSEDDWVESPTTPKRARLLPTSSHNGTGVKLSGVASSTKAVRKDWPGHKAGAGRKISASITSTFRAASTTPKQVTPSKVARPFPTSETRQGARKASILEETTRKRHDSSSSELEQQRKQELLRMKIEATKKEREQRLARAQAERERREAERRELEQLRQREAQQKELERLKQRTAFHQRKQSERSLNVDTLAAATKRKAESPLVSAAKRLTPLNISKPPKMARNACADAEAARLIFAQPSTSLSQKAKLNNSLQQKAMLNSLSQSLRSQASFLASPERPQAASTASQSITELVEGTPEKPDAALNVTMTTSSKDKPAEALGETFTMPSTDHDSSLLKTPSAANSTFVRTEGPPRSSGYDITPHRSELPPEPNKNKDNYDIEDLNSGDETDDDEKPRKEVPAWATGAALKALVAQQNRSGISGLEFFGMMPLLSLDNIFPVKKKTFNKRTSSALWT</sequence>
<reference evidence="11" key="1">
    <citation type="journal article" date="2016" name="Ticks Tick Borne Dis.">
        <title>De novo assembly and annotation of the salivary gland transcriptome of Rhipicephalus appendiculatus male and female ticks during blood feeding.</title>
        <authorList>
            <person name="de Castro M.H."/>
            <person name="de Klerk D."/>
            <person name="Pienaar R."/>
            <person name="Latif A.A."/>
            <person name="Rees D.J."/>
            <person name="Mans B.J."/>
        </authorList>
    </citation>
    <scope>NUCLEOTIDE SEQUENCE</scope>
    <source>
        <tissue evidence="11">Salivary glands</tissue>
    </source>
</reference>
<evidence type="ECO:0000313" key="11">
    <source>
        <dbReference type="EMBL" id="JAP82557.1"/>
    </source>
</evidence>
<keyword evidence="6" id="KW-0206">Cytoskeleton</keyword>
<comment type="subcellular location">
    <subcellularLocation>
        <location evidence="2">Cytoplasm</location>
        <location evidence="2">Cytoskeleton</location>
        <location evidence="2">Spindle</location>
    </subcellularLocation>
    <subcellularLocation>
        <location evidence="1">Nucleus</location>
    </subcellularLocation>
</comment>
<comment type="similarity">
    <text evidence="3">Belongs to the INCENP family.</text>
</comment>
<feature type="compositionally biased region" description="Polar residues" evidence="9">
    <location>
        <begin position="464"/>
        <end position="482"/>
    </location>
</feature>
<evidence type="ECO:0000256" key="6">
    <source>
        <dbReference type="ARBA" id="ARBA00023212"/>
    </source>
</evidence>
<evidence type="ECO:0000256" key="9">
    <source>
        <dbReference type="SAM" id="MobiDB-lite"/>
    </source>
</evidence>
<dbReference type="GO" id="GO:0005634">
    <property type="term" value="C:nucleus"/>
    <property type="evidence" value="ECO:0007669"/>
    <property type="project" value="UniProtKB-SubCell"/>
</dbReference>
<dbReference type="Pfam" id="PF03941">
    <property type="entry name" value="INCENP_ARK-bind"/>
    <property type="match status" value="1"/>
</dbReference>
<name>A0A131YUB4_RHIAP</name>
<feature type="compositionally biased region" description="Polar residues" evidence="9">
    <location>
        <begin position="293"/>
        <end position="302"/>
    </location>
</feature>
<organism evidence="11">
    <name type="scientific">Rhipicephalus appendiculatus</name>
    <name type="common">Brown ear tick</name>
    <dbReference type="NCBI Taxonomy" id="34631"/>
    <lineage>
        <taxon>Eukaryota</taxon>
        <taxon>Metazoa</taxon>
        <taxon>Ecdysozoa</taxon>
        <taxon>Arthropoda</taxon>
        <taxon>Chelicerata</taxon>
        <taxon>Arachnida</taxon>
        <taxon>Acari</taxon>
        <taxon>Parasitiformes</taxon>
        <taxon>Ixodida</taxon>
        <taxon>Ixodoidea</taxon>
        <taxon>Ixodidae</taxon>
        <taxon>Rhipicephalinae</taxon>
        <taxon>Rhipicephalus</taxon>
        <taxon>Rhipicephalus</taxon>
    </lineage>
</organism>